<keyword evidence="3" id="KW-1185">Reference proteome</keyword>
<dbReference type="EMBL" id="JARKHS020003831">
    <property type="protein sequence ID" value="KAK8785184.1"/>
    <property type="molecule type" value="Genomic_DNA"/>
</dbReference>
<name>A0AAQ4FD49_AMBAM</name>
<dbReference type="AlphaFoldDB" id="A0AAQ4FD49"/>
<dbReference type="PANTHER" id="PTHR24111">
    <property type="entry name" value="LEUCINE-RICH REPEAT-CONTAINING PROTEIN 34"/>
    <property type="match status" value="1"/>
</dbReference>
<sequence length="462" mass="51722">MQDEHADIILRSLQKNSSLKAMSLPSTVITEASSVCRDEFANFLKHQSMLTEVSIFAMGSNSGDCFKLVLDVLLSNQKLSKVDLKYFSLVRESAGLLASVVEGNKVLRQLYLSLLSVNHGPSSKKSFYYSWAAAFRENETLEELRLPLGMWEPYDWLEFFRPLSENQKIKKIVIDVRNSDRSVFREVYQGLHKSGAAGKVSFKRCWLSDAGTGDMSEYEAFSEAALFCCSDTIVVPVSDALQVLPNLGTVSTLTVFMNSFFLDSTMSTALANFLRQTTALKKLCMNSWLKESLPYSNQEQWRVLFDSLPQNTSIVELDVKLACLDEENAQCLADAVKHSRNIRRAAFQLEEATAAFVTRLSIGIEDNYTVIDMKLHCRTRPGDGQWFHVMDTARRNTGLVARASQLLSADHCDRRCALALESVSRHPALLAELADVMSVSETNAAAMIKDVLKSLDGVHRFM</sequence>
<dbReference type="Proteomes" id="UP001321473">
    <property type="component" value="Unassembled WGS sequence"/>
</dbReference>
<evidence type="ECO:0000313" key="3">
    <source>
        <dbReference type="Proteomes" id="UP001321473"/>
    </source>
</evidence>
<dbReference type="Gene3D" id="3.80.10.10">
    <property type="entry name" value="Ribonuclease Inhibitor"/>
    <property type="match status" value="2"/>
</dbReference>
<dbReference type="SUPFAM" id="SSF52047">
    <property type="entry name" value="RNI-like"/>
    <property type="match status" value="1"/>
</dbReference>
<reference evidence="2 3" key="1">
    <citation type="journal article" date="2023" name="Arcadia Sci">
        <title>De novo assembly of a long-read Amblyomma americanum tick genome.</title>
        <authorList>
            <person name="Chou S."/>
            <person name="Poskanzer K.E."/>
            <person name="Rollins M."/>
            <person name="Thuy-Boun P.S."/>
        </authorList>
    </citation>
    <scope>NUCLEOTIDE SEQUENCE [LARGE SCALE GENOMIC DNA]</scope>
    <source>
        <strain evidence="2">F_SG_1</strain>
        <tissue evidence="2">Salivary glands</tissue>
    </source>
</reference>
<organism evidence="2 3">
    <name type="scientific">Amblyomma americanum</name>
    <name type="common">Lone star tick</name>
    <dbReference type="NCBI Taxonomy" id="6943"/>
    <lineage>
        <taxon>Eukaryota</taxon>
        <taxon>Metazoa</taxon>
        <taxon>Ecdysozoa</taxon>
        <taxon>Arthropoda</taxon>
        <taxon>Chelicerata</taxon>
        <taxon>Arachnida</taxon>
        <taxon>Acari</taxon>
        <taxon>Parasitiformes</taxon>
        <taxon>Ixodida</taxon>
        <taxon>Ixodoidea</taxon>
        <taxon>Ixodidae</taxon>
        <taxon>Amblyomminae</taxon>
        <taxon>Amblyomma</taxon>
    </lineage>
</organism>
<protein>
    <submittedName>
        <fullName evidence="2">Uncharacterized protein</fullName>
    </submittedName>
</protein>
<dbReference type="InterPro" id="IPR032675">
    <property type="entry name" value="LRR_dom_sf"/>
</dbReference>
<dbReference type="PANTHER" id="PTHR24111:SF0">
    <property type="entry name" value="LEUCINE-RICH REPEAT-CONTAINING PROTEIN"/>
    <property type="match status" value="1"/>
</dbReference>
<dbReference type="InterPro" id="IPR052201">
    <property type="entry name" value="LRR-containing_regulator"/>
</dbReference>
<comment type="caution">
    <text evidence="2">The sequence shown here is derived from an EMBL/GenBank/DDBJ whole genome shotgun (WGS) entry which is preliminary data.</text>
</comment>
<proteinExistence type="predicted"/>
<keyword evidence="1" id="KW-0677">Repeat</keyword>
<evidence type="ECO:0000313" key="2">
    <source>
        <dbReference type="EMBL" id="KAK8785184.1"/>
    </source>
</evidence>
<evidence type="ECO:0000256" key="1">
    <source>
        <dbReference type="ARBA" id="ARBA00022737"/>
    </source>
</evidence>
<accession>A0AAQ4FD49</accession>
<gene>
    <name evidence="2" type="ORF">V5799_008449</name>
</gene>